<dbReference type="KEGG" id="nfa:NFA_6760"/>
<dbReference type="EMBL" id="AP006618">
    <property type="protein sequence ID" value="BAD55521.1"/>
    <property type="molecule type" value="Genomic_DNA"/>
</dbReference>
<dbReference type="Proteomes" id="UP000006820">
    <property type="component" value="Chromosome"/>
</dbReference>
<keyword evidence="3" id="KW-1185">Reference proteome</keyword>
<organism evidence="2 3">
    <name type="scientific">Nocardia farcinica (strain IFM 10152)</name>
    <dbReference type="NCBI Taxonomy" id="247156"/>
    <lineage>
        <taxon>Bacteria</taxon>
        <taxon>Bacillati</taxon>
        <taxon>Actinomycetota</taxon>
        <taxon>Actinomycetes</taxon>
        <taxon>Mycobacteriales</taxon>
        <taxon>Nocardiaceae</taxon>
        <taxon>Nocardia</taxon>
    </lineage>
</organism>
<evidence type="ECO:0000256" key="1">
    <source>
        <dbReference type="SAM" id="MobiDB-lite"/>
    </source>
</evidence>
<dbReference type="HOGENOM" id="CLU_148727_5_1_11"/>
<dbReference type="AlphaFoldDB" id="Q5Z220"/>
<dbReference type="STRING" id="247156.NFA_6760"/>
<proteinExistence type="predicted"/>
<accession>Q5Z220</accession>
<dbReference type="Pfam" id="PF14013">
    <property type="entry name" value="MT0933_antitox"/>
    <property type="match status" value="1"/>
</dbReference>
<name>Q5Z220_NOCFA</name>
<evidence type="ECO:0000313" key="2">
    <source>
        <dbReference type="EMBL" id="BAD55521.1"/>
    </source>
</evidence>
<sequence length="72" mass="7677">MAMSFADNLKGLIGKGKEAAAKNSDKINQAVDKAGTFLDQKTQGKYSDKIEKGKQAAKKVVPPEQPGHNPHA</sequence>
<evidence type="ECO:0008006" key="4">
    <source>
        <dbReference type="Google" id="ProtNLM"/>
    </source>
</evidence>
<gene>
    <name evidence="2" type="ordered locus">NFA_6760</name>
</gene>
<feature type="region of interest" description="Disordered" evidence="1">
    <location>
        <begin position="41"/>
        <end position="72"/>
    </location>
</feature>
<protein>
    <recommendedName>
        <fullName evidence="4">Antitoxin Rv0909/MT0933</fullName>
    </recommendedName>
</protein>
<evidence type="ECO:0000313" key="3">
    <source>
        <dbReference type="Proteomes" id="UP000006820"/>
    </source>
</evidence>
<reference evidence="2 3" key="1">
    <citation type="journal article" date="2004" name="Proc. Natl. Acad. Sci. U.S.A.">
        <title>The complete genomic sequence of Nocardia farcinica IFM 10152.</title>
        <authorList>
            <person name="Ishikawa J."/>
            <person name="Yamashita A."/>
            <person name="Mikami Y."/>
            <person name="Hoshino Y."/>
            <person name="Kurita H."/>
            <person name="Hotta K."/>
            <person name="Shiba T."/>
            <person name="Hattori M."/>
        </authorList>
    </citation>
    <scope>NUCLEOTIDE SEQUENCE [LARGE SCALE GENOMIC DNA]</scope>
    <source>
        <strain evidence="2 3">IFM 10152</strain>
    </source>
</reference>
<dbReference type="eggNOG" id="ENOG502ZM7C">
    <property type="taxonomic scope" value="Bacteria"/>
</dbReference>
<dbReference type="InterPro" id="IPR028037">
    <property type="entry name" value="Antitoxin_Rv0909/MT0933"/>
</dbReference>